<feature type="transmembrane region" description="Helical" evidence="1">
    <location>
        <begin position="240"/>
        <end position="261"/>
    </location>
</feature>
<evidence type="ECO:0008006" key="4">
    <source>
        <dbReference type="Google" id="ProtNLM"/>
    </source>
</evidence>
<feature type="transmembrane region" description="Helical" evidence="1">
    <location>
        <begin position="300"/>
        <end position="319"/>
    </location>
</feature>
<organism evidence="2 3">
    <name type="scientific">Saponaria officinalis</name>
    <name type="common">Common soapwort</name>
    <name type="synonym">Lychnis saponaria</name>
    <dbReference type="NCBI Taxonomy" id="3572"/>
    <lineage>
        <taxon>Eukaryota</taxon>
        <taxon>Viridiplantae</taxon>
        <taxon>Streptophyta</taxon>
        <taxon>Embryophyta</taxon>
        <taxon>Tracheophyta</taxon>
        <taxon>Spermatophyta</taxon>
        <taxon>Magnoliopsida</taxon>
        <taxon>eudicotyledons</taxon>
        <taxon>Gunneridae</taxon>
        <taxon>Pentapetalae</taxon>
        <taxon>Caryophyllales</taxon>
        <taxon>Caryophyllaceae</taxon>
        <taxon>Caryophylleae</taxon>
        <taxon>Saponaria</taxon>
    </lineage>
</organism>
<sequence>MSTPGVDQAQPLLQPLEDDIERRNECQGTEGETIDIEQVIGNFKQLKSFDILKSALKIFTSNTKFMFLMMFSIIPFFVFMVFFEIKLQKIAVAAPDGIRPPYRVITLSSVYLGNGSRSLGKMPKITDIRQDDDRMEFLLESLQVCILYLVLYPLLQLLSTITTIQITAKVYAGEKPATLKDVFYRKINLRGVLVTCGCAQLLSFLTLLGLIWIVVTHLLYSKFGSTFDAFWRLDVDVGDCFYILLAGIHTMMFVALLYKYLHWSAFWNMSMVISILEDETGLDAFGMTGYYGKHCKPTGFQLMLGFVGFNIFLRLPYLYGGLGIGNQGVGFTSAVIGFVCLGSLVKWIAFVLYYFDCKQQTMEKKNDVEIGKTVNVA</sequence>
<dbReference type="PANTHER" id="PTHR36714:SF1">
    <property type="entry name" value="T23E23.1"/>
    <property type="match status" value="1"/>
</dbReference>
<gene>
    <name evidence="2" type="ORF">RND81_07G192300</name>
</gene>
<feature type="transmembrane region" description="Helical" evidence="1">
    <location>
        <begin position="331"/>
        <end position="355"/>
    </location>
</feature>
<evidence type="ECO:0000313" key="2">
    <source>
        <dbReference type="EMBL" id="KAK9707360.1"/>
    </source>
</evidence>
<evidence type="ECO:0000256" key="1">
    <source>
        <dbReference type="SAM" id="Phobius"/>
    </source>
</evidence>
<comment type="caution">
    <text evidence="2">The sequence shown here is derived from an EMBL/GenBank/DDBJ whole genome shotgun (WGS) entry which is preliminary data.</text>
</comment>
<keyword evidence="1" id="KW-0472">Membrane</keyword>
<dbReference type="Proteomes" id="UP001443914">
    <property type="component" value="Unassembled WGS sequence"/>
</dbReference>
<accession>A0AAW1JTT6</accession>
<proteinExistence type="predicted"/>
<feature type="transmembrane region" description="Helical" evidence="1">
    <location>
        <begin position="65"/>
        <end position="83"/>
    </location>
</feature>
<dbReference type="EMBL" id="JBDFQZ010000007">
    <property type="protein sequence ID" value="KAK9707360.1"/>
    <property type="molecule type" value="Genomic_DNA"/>
</dbReference>
<protein>
    <recommendedName>
        <fullName evidence="4">Transmembrane protein</fullName>
    </recommendedName>
</protein>
<keyword evidence="3" id="KW-1185">Reference proteome</keyword>
<name>A0AAW1JTT6_SAPOF</name>
<keyword evidence="1" id="KW-0812">Transmembrane</keyword>
<reference evidence="2" key="1">
    <citation type="submission" date="2024-03" db="EMBL/GenBank/DDBJ databases">
        <title>WGS assembly of Saponaria officinalis var. Norfolk2.</title>
        <authorList>
            <person name="Jenkins J."/>
            <person name="Shu S."/>
            <person name="Grimwood J."/>
            <person name="Barry K."/>
            <person name="Goodstein D."/>
            <person name="Schmutz J."/>
            <person name="Leebens-Mack J."/>
            <person name="Osbourn A."/>
        </authorList>
    </citation>
    <scope>NUCLEOTIDE SEQUENCE [LARGE SCALE GENOMIC DNA]</scope>
    <source>
        <strain evidence="2">JIC</strain>
    </source>
</reference>
<dbReference type="PANTHER" id="PTHR36714">
    <property type="entry name" value="T23E23.1"/>
    <property type="match status" value="1"/>
</dbReference>
<keyword evidence="1" id="KW-1133">Transmembrane helix</keyword>
<feature type="transmembrane region" description="Helical" evidence="1">
    <location>
        <begin position="192"/>
        <end position="220"/>
    </location>
</feature>
<dbReference type="AlphaFoldDB" id="A0AAW1JTT6"/>
<evidence type="ECO:0000313" key="3">
    <source>
        <dbReference type="Proteomes" id="UP001443914"/>
    </source>
</evidence>